<dbReference type="RefSeq" id="WP_105941439.1">
    <property type="nucleotide sequence ID" value="NZ_CP027433.1"/>
</dbReference>
<keyword evidence="3" id="KW-1185">Reference proteome</keyword>
<evidence type="ECO:0000313" key="2">
    <source>
        <dbReference type="EMBL" id="AVL99704.1"/>
    </source>
</evidence>
<feature type="transmembrane region" description="Helical" evidence="1">
    <location>
        <begin position="80"/>
        <end position="102"/>
    </location>
</feature>
<keyword evidence="1" id="KW-0812">Transmembrane</keyword>
<dbReference type="KEGG" id="git:C6V83_04850"/>
<feature type="transmembrane region" description="Helical" evidence="1">
    <location>
        <begin position="51"/>
        <end position="74"/>
    </location>
</feature>
<feature type="transmembrane region" description="Helical" evidence="1">
    <location>
        <begin position="156"/>
        <end position="178"/>
    </location>
</feature>
<dbReference type="EMBL" id="CP027433">
    <property type="protein sequence ID" value="AVL99704.1"/>
    <property type="molecule type" value="Genomic_DNA"/>
</dbReference>
<dbReference type="Proteomes" id="UP000239814">
    <property type="component" value="Chromosome"/>
</dbReference>
<protein>
    <submittedName>
        <fullName evidence="2">Uncharacterized protein</fullName>
    </submittedName>
</protein>
<accession>A0A2S0KDE3</accession>
<organism evidence="2 3">
    <name type="scientific">Gordonia iterans</name>
    <dbReference type="NCBI Taxonomy" id="1004901"/>
    <lineage>
        <taxon>Bacteria</taxon>
        <taxon>Bacillati</taxon>
        <taxon>Actinomycetota</taxon>
        <taxon>Actinomycetes</taxon>
        <taxon>Mycobacteriales</taxon>
        <taxon>Gordoniaceae</taxon>
        <taxon>Gordonia</taxon>
    </lineage>
</organism>
<keyword evidence="1" id="KW-0472">Membrane</keyword>
<gene>
    <name evidence="2" type="ORF">C6V83_04850</name>
</gene>
<name>A0A2S0KDE3_9ACTN</name>
<dbReference type="OrthoDB" id="8896802at2"/>
<proteinExistence type="predicted"/>
<keyword evidence="1" id="KW-1133">Transmembrane helix</keyword>
<feature type="transmembrane region" description="Helical" evidence="1">
    <location>
        <begin position="123"/>
        <end position="144"/>
    </location>
</feature>
<sequence length="187" mass="20956">MPDPNLAVPESNVPDWLLRYNDRRARKYEHRAEQLRSVLPGLRTRRTRRTLVVGLVLTLLLATCASVASFWFITATWIPFLVGIVGSIVFFTLLRILSGAFSDAPANALDELQLTQRNAARSLAFMLFVPLMLTVYAITIGLSFRDWIAGQTMAALAWLMISGTLAVACLPDILLSWWMSDDPDDEE</sequence>
<dbReference type="AlphaFoldDB" id="A0A2S0KDE3"/>
<evidence type="ECO:0000256" key="1">
    <source>
        <dbReference type="SAM" id="Phobius"/>
    </source>
</evidence>
<reference evidence="2 3" key="1">
    <citation type="submission" date="2018-03" db="EMBL/GenBank/DDBJ databases">
        <title>Characteristics and genome of n-alkane degrading marine bacteria Gordonia iterans isolated from crude oil contaminated in Tae-an, South Korea.</title>
        <authorList>
            <person name="Lee S.-S."/>
            <person name="Kim H."/>
        </authorList>
    </citation>
    <scope>NUCLEOTIDE SEQUENCE [LARGE SCALE GENOMIC DNA]</scope>
    <source>
        <strain evidence="2 3">Co17</strain>
    </source>
</reference>
<evidence type="ECO:0000313" key="3">
    <source>
        <dbReference type="Proteomes" id="UP000239814"/>
    </source>
</evidence>